<accession>A0AAT9H3W4</accession>
<name>A0AAT9H3W4_9FLAO</name>
<dbReference type="NCBIfam" id="TIGR04183">
    <property type="entry name" value="Por_Secre_tail"/>
    <property type="match status" value="1"/>
</dbReference>
<dbReference type="Pfam" id="PF18962">
    <property type="entry name" value="Por_Secre_tail"/>
    <property type="match status" value="1"/>
</dbReference>
<gene>
    <name evidence="4" type="ORF">CFS9_27900</name>
</gene>
<evidence type="ECO:0000256" key="1">
    <source>
        <dbReference type="ARBA" id="ARBA00022729"/>
    </source>
</evidence>
<evidence type="ECO:0000313" key="4">
    <source>
        <dbReference type="EMBL" id="BFM44149.1"/>
    </source>
</evidence>
<protein>
    <recommendedName>
        <fullName evidence="3">Secretion system C-terminal sorting domain-containing protein</fullName>
    </recommendedName>
</protein>
<organism evidence="4">
    <name type="scientific">Flavobacterium sp. CFS9</name>
    <dbReference type="NCBI Taxonomy" id="3143118"/>
    <lineage>
        <taxon>Bacteria</taxon>
        <taxon>Pseudomonadati</taxon>
        <taxon>Bacteroidota</taxon>
        <taxon>Flavobacteriia</taxon>
        <taxon>Flavobacteriales</taxon>
        <taxon>Flavobacteriaceae</taxon>
        <taxon>Flavobacterium</taxon>
    </lineage>
</organism>
<keyword evidence="1 2" id="KW-0732">Signal</keyword>
<feature type="signal peptide" evidence="2">
    <location>
        <begin position="1"/>
        <end position="19"/>
    </location>
</feature>
<dbReference type="InterPro" id="IPR013431">
    <property type="entry name" value="Delta_60_rpt"/>
</dbReference>
<dbReference type="NCBIfam" id="TIGR02608">
    <property type="entry name" value="delta_60_rpt"/>
    <property type="match status" value="8"/>
</dbReference>
<feature type="domain" description="Secretion system C-terminal sorting" evidence="3">
    <location>
        <begin position="775"/>
        <end position="844"/>
    </location>
</feature>
<dbReference type="InterPro" id="IPR026444">
    <property type="entry name" value="Secre_tail"/>
</dbReference>
<evidence type="ECO:0000256" key="2">
    <source>
        <dbReference type="SAM" id="SignalP"/>
    </source>
</evidence>
<dbReference type="SUPFAM" id="SSF63829">
    <property type="entry name" value="Calcium-dependent phosphotriesterase"/>
    <property type="match status" value="2"/>
</dbReference>
<feature type="chain" id="PRO_5043703437" description="Secretion system C-terminal sorting domain-containing protein" evidence="2">
    <location>
        <begin position="20"/>
        <end position="847"/>
    </location>
</feature>
<dbReference type="RefSeq" id="WP_369615292.1">
    <property type="nucleotide sequence ID" value="NZ_AP031573.1"/>
</dbReference>
<dbReference type="EMBL" id="AP031573">
    <property type="protein sequence ID" value="BFM44149.1"/>
    <property type="molecule type" value="Genomic_DNA"/>
</dbReference>
<dbReference type="Gene3D" id="2.80.10.50">
    <property type="match status" value="5"/>
</dbReference>
<evidence type="ECO:0000259" key="3">
    <source>
        <dbReference type="Pfam" id="PF18962"/>
    </source>
</evidence>
<reference evidence="4" key="1">
    <citation type="submission" date="2024-05" db="EMBL/GenBank/DDBJ databases">
        <title>Whole-Genome Sequence of CFS9, a Potential Fish Probiotic Isolated from the Body Surface of Silurus asotus.</title>
        <authorList>
            <person name="Kojima M."/>
            <person name="Tobioka K."/>
            <person name="Yokota K."/>
            <person name="Nakatani H."/>
            <person name="Hori K."/>
            <person name="Tamaru Y."/>
            <person name="Okazaki F."/>
        </authorList>
    </citation>
    <scope>NUCLEOTIDE SEQUENCE</scope>
    <source>
        <strain evidence="4">CFS9</strain>
    </source>
</reference>
<dbReference type="Pfam" id="PF17164">
    <property type="entry name" value="DUF5122"/>
    <property type="match status" value="9"/>
</dbReference>
<sequence>MKKHYFLLFLFFISLWSNAQVSSNIDPDFDTKDHLPNLTLFSKEFALQPDGKIVLVGNSSSYKLYNDKNAVKGNNILRLNKDLSLDETFKTGLGFSSSPSGLAIQSDGKILVSGSFTTYDGKPVTKIIRLNADGTIDNTFNLSDKGFNSFTITTIRSIKIQPDGKILIAGVFDVTIYQKFTGRNMLRLNADGTVDKTFQPGTGYPYNIFKFELQTDGKVVRVYENTYNKETSYRIDRLNSDGTLDSGFTAIEGFGGICSNNTVGYDSMFDCKLGIQKDGKILFGGCYTTFKYVGTTGFMRFNTDGSKDTSFKYVVPGFPMATVKDFIFLSNDKILKSDLTLINNDGSIDNTVVAKLDANTNSNKILLCPDNKLLVCTENIVNFTGGSTSFNRFIKLDLTTSEINAQEQPGTFYAGNDILEKPNGDILVLGNSKSTFNTKYHDGIKLLNKNGKLSQNKNLYQNLFTSPKSEKNIFRKGIVQPDGKVILNKIESTGVSSLVRYNDDFTIDASFSAPIYLGRIYNLILLSDGKILVTSDGQDSLTRLNSDGSKDLSFASVRGFNNLCYTSAVQKDGKIIVAGNFTAFNETKINRIARFNSDGTFDNTFRPDENLTGFIYTTGIQSDGKIIIAGQLNFNSITEKSCVLKRLNTDGSTDVSFTEYNSTYVAHLVRGMEIQSNDQIILFTNRNSTTDYQINDFKRLEKNGEIDTTFDSGEGFDGNISAIKIQKDGKLLVTGSFVKYKNNWSNGTIRLLGTETTLDTPDYFLNNNDNSNLVLFPNPVKDVLNISSDENLSIKSIQIYNTLGQSVLDTKNIKNFSNINVSELNKGIYFVKISSNKGTTTNKFLKN</sequence>
<proteinExistence type="predicted"/>
<dbReference type="AlphaFoldDB" id="A0AAT9H3W4"/>